<feature type="binding site" description="axial binding residue" evidence="7">
    <location>
        <position position="451"/>
    </location>
    <ligand>
        <name>heme b</name>
        <dbReference type="ChEBI" id="CHEBI:60344"/>
    </ligand>
    <ligandPart>
        <name>Fe</name>
        <dbReference type="ChEBI" id="CHEBI:18248"/>
    </ligandPart>
</feature>
<protein>
    <recommendedName>
        <fullName evidence="10">Peroxidase</fullName>
    </recommendedName>
</protein>
<dbReference type="GO" id="GO:0006979">
    <property type="term" value="P:response to oxidative stress"/>
    <property type="evidence" value="ECO:0007669"/>
    <property type="project" value="InterPro"/>
</dbReference>
<feature type="chain" id="PRO_5008588077" description="Peroxidase" evidence="8">
    <location>
        <begin position="22"/>
        <end position="690"/>
    </location>
</feature>
<dbReference type="Gene3D" id="1.10.640.10">
    <property type="entry name" value="Haem peroxidase domain superfamily, animal type"/>
    <property type="match status" value="1"/>
</dbReference>
<comment type="subcellular location">
    <subcellularLocation>
        <location evidence="1">Secreted</location>
    </subcellularLocation>
</comment>
<sequence length="690" mass="78059">MSVILALLLLPLGLVILDVEARGNRMNEAMKVRNCPRVKPHTTEYLHFLMQCCRSPARLQDTYSRPANTTLAVHYPSNFPVDFDAHRVGLSEENTGFQPQQEQDVADQCVRVPACDRSARYRSINGSCNNLNFPMWGVAGSALVRLLPANYQDGVNKVRKAKGGKELPNVRQLRTMLFPDKDVPDPVNVLNVMQWGQLVAHDTSHIVQQSSGLPSSKETGLDCCVSRSQGLPNACLPIQVPNNDPFYSQHKRMCLNFVRSLTTNDLGCKLSPHQQIALVTHFVDASLVYGSDEDTARSLRTFTQGKLRVQVTSDDREFPPNTTTPERDCDGQREGVCYLTGDDRGNQNTGMTLLQVLLLREHNRLCDQLHHLNPHWTDQTLYEEARRIVVAVVQKITYNDYLPIILGKEFIKQLGMADGQGDEGMSLNDYDPFLNPSTINAFTTAAYRSFHSMVPREMVLFDDNQKPLKTLLVEDFFFRPNLIQEPEMFDNLLRGLAVQNVQSMDTFFSTSLTNLLFKSTKEFGTDLESIDMQRGRDHGLPNYNDFRVACGRPKAVRFKDLLDVMTEKAVSQLAAKYQRVGDVDLYVGGMLETQASEALVGPTFQCIIGEQFRRWRNGDRFYFEFANQPGSFTLEQVKEIRKITLAELFCLNGDKISRMQPDVFQVVSNENAVQSCKSIVKMNLTPWQET</sequence>
<dbReference type="SUPFAM" id="SSF48113">
    <property type="entry name" value="Heme-dependent peroxidases"/>
    <property type="match status" value="1"/>
</dbReference>
<dbReference type="EMBL" id="GEBQ01006176">
    <property type="protein sequence ID" value="JAT33801.1"/>
    <property type="molecule type" value="Transcribed_RNA"/>
</dbReference>
<evidence type="ECO:0000256" key="8">
    <source>
        <dbReference type="SAM" id="SignalP"/>
    </source>
</evidence>
<dbReference type="AlphaFoldDB" id="A0A1B6MCZ0"/>
<evidence type="ECO:0000256" key="2">
    <source>
        <dbReference type="ARBA" id="ARBA00022525"/>
    </source>
</evidence>
<evidence type="ECO:0000256" key="3">
    <source>
        <dbReference type="ARBA" id="ARBA00022559"/>
    </source>
</evidence>
<dbReference type="PANTHER" id="PTHR11475:SF86">
    <property type="entry name" value="PEROXIDASE"/>
    <property type="match status" value="1"/>
</dbReference>
<keyword evidence="7" id="KW-0479">Metal-binding</keyword>
<evidence type="ECO:0000256" key="1">
    <source>
        <dbReference type="ARBA" id="ARBA00004613"/>
    </source>
</evidence>
<dbReference type="FunFam" id="1.10.640.10:FF:000003">
    <property type="entry name" value="chorion peroxidase"/>
    <property type="match status" value="1"/>
</dbReference>
<evidence type="ECO:0008006" key="10">
    <source>
        <dbReference type="Google" id="ProtNLM"/>
    </source>
</evidence>
<keyword evidence="4 7" id="KW-0349">Heme</keyword>
<keyword evidence="5 8" id="KW-0732">Signal</keyword>
<keyword evidence="6 7" id="KW-0408">Iron</keyword>
<keyword evidence="3" id="KW-0560">Oxidoreductase</keyword>
<feature type="signal peptide" evidence="8">
    <location>
        <begin position="1"/>
        <end position="21"/>
    </location>
</feature>
<evidence type="ECO:0000256" key="7">
    <source>
        <dbReference type="PIRSR" id="PIRSR619791-2"/>
    </source>
</evidence>
<name>A0A1B6MCZ0_9HEMI</name>
<keyword evidence="3" id="KW-0575">Peroxidase</keyword>
<keyword evidence="2" id="KW-0964">Secreted</keyword>
<dbReference type="GO" id="GO:0022412">
    <property type="term" value="P:cellular process involved in reproduction in multicellular organism"/>
    <property type="evidence" value="ECO:0007669"/>
    <property type="project" value="UniProtKB-ARBA"/>
</dbReference>
<evidence type="ECO:0000256" key="4">
    <source>
        <dbReference type="ARBA" id="ARBA00022617"/>
    </source>
</evidence>
<dbReference type="GO" id="GO:0046872">
    <property type="term" value="F:metal ion binding"/>
    <property type="evidence" value="ECO:0007669"/>
    <property type="project" value="UniProtKB-KW"/>
</dbReference>
<proteinExistence type="predicted"/>
<dbReference type="InterPro" id="IPR037120">
    <property type="entry name" value="Haem_peroxidase_sf_animal"/>
</dbReference>
<evidence type="ECO:0000313" key="9">
    <source>
        <dbReference type="EMBL" id="JAT33801.1"/>
    </source>
</evidence>
<dbReference type="PRINTS" id="PR00457">
    <property type="entry name" value="ANPEROXIDASE"/>
</dbReference>
<reference evidence="9" key="1">
    <citation type="submission" date="2015-11" db="EMBL/GenBank/DDBJ databases">
        <title>De novo transcriptome assembly of four potential Pierce s Disease insect vectors from Arizona vineyards.</title>
        <authorList>
            <person name="Tassone E.E."/>
        </authorList>
    </citation>
    <scope>NUCLEOTIDE SEQUENCE</scope>
</reference>
<dbReference type="GO" id="GO:0005576">
    <property type="term" value="C:extracellular region"/>
    <property type="evidence" value="ECO:0007669"/>
    <property type="project" value="UniProtKB-SubCell"/>
</dbReference>
<evidence type="ECO:0000256" key="5">
    <source>
        <dbReference type="ARBA" id="ARBA00022729"/>
    </source>
</evidence>
<dbReference type="InterPro" id="IPR019791">
    <property type="entry name" value="Haem_peroxidase_animal"/>
</dbReference>
<evidence type="ECO:0000256" key="6">
    <source>
        <dbReference type="ARBA" id="ARBA00023004"/>
    </source>
</evidence>
<dbReference type="PROSITE" id="PS50292">
    <property type="entry name" value="PEROXIDASE_3"/>
    <property type="match status" value="1"/>
</dbReference>
<dbReference type="GO" id="GO:0004601">
    <property type="term" value="F:peroxidase activity"/>
    <property type="evidence" value="ECO:0007669"/>
    <property type="project" value="UniProtKB-KW"/>
</dbReference>
<dbReference type="PANTHER" id="PTHR11475">
    <property type="entry name" value="OXIDASE/PEROXIDASE"/>
    <property type="match status" value="1"/>
</dbReference>
<dbReference type="InterPro" id="IPR010255">
    <property type="entry name" value="Haem_peroxidase_sf"/>
</dbReference>
<dbReference type="GO" id="GO:0020037">
    <property type="term" value="F:heme binding"/>
    <property type="evidence" value="ECO:0007669"/>
    <property type="project" value="InterPro"/>
</dbReference>
<dbReference type="Pfam" id="PF03098">
    <property type="entry name" value="An_peroxidase"/>
    <property type="match status" value="1"/>
</dbReference>
<accession>A0A1B6MCZ0</accession>
<organism evidence="9">
    <name type="scientific">Graphocephala atropunctata</name>
    <dbReference type="NCBI Taxonomy" id="36148"/>
    <lineage>
        <taxon>Eukaryota</taxon>
        <taxon>Metazoa</taxon>
        <taxon>Ecdysozoa</taxon>
        <taxon>Arthropoda</taxon>
        <taxon>Hexapoda</taxon>
        <taxon>Insecta</taxon>
        <taxon>Pterygota</taxon>
        <taxon>Neoptera</taxon>
        <taxon>Paraneoptera</taxon>
        <taxon>Hemiptera</taxon>
        <taxon>Auchenorrhyncha</taxon>
        <taxon>Membracoidea</taxon>
        <taxon>Cicadellidae</taxon>
        <taxon>Cicadellinae</taxon>
        <taxon>Cicadellini</taxon>
        <taxon>Graphocephala</taxon>
    </lineage>
</organism>
<gene>
    <name evidence="9" type="ORF">g.4173</name>
</gene>
<dbReference type="CDD" id="cd09823">
    <property type="entry name" value="peroxinectin_like"/>
    <property type="match status" value="1"/>
</dbReference>